<keyword evidence="3" id="KW-0732">Signal</keyword>
<dbReference type="InterPro" id="IPR036770">
    <property type="entry name" value="Ankyrin_rpt-contain_sf"/>
</dbReference>
<feature type="domain" description="Transferrin-like" evidence="5">
    <location>
        <begin position="367"/>
        <end position="657"/>
    </location>
</feature>
<dbReference type="InterPro" id="IPR001156">
    <property type="entry name" value="Transferrin-like_dom"/>
</dbReference>
<accession>A0A8S0YRR9</accession>
<evidence type="ECO:0000313" key="7">
    <source>
        <dbReference type="Proteomes" id="UP000494106"/>
    </source>
</evidence>
<dbReference type="SUPFAM" id="SSF57850">
    <property type="entry name" value="RING/U-box"/>
    <property type="match status" value="1"/>
</dbReference>
<dbReference type="Proteomes" id="UP000494106">
    <property type="component" value="Unassembled WGS sequence"/>
</dbReference>
<feature type="signal peptide" evidence="3">
    <location>
        <begin position="1"/>
        <end position="18"/>
    </location>
</feature>
<dbReference type="SUPFAM" id="SSF48403">
    <property type="entry name" value="Ankyrin repeat"/>
    <property type="match status" value="1"/>
</dbReference>
<evidence type="ECO:0000259" key="4">
    <source>
        <dbReference type="PROSITE" id="PS50172"/>
    </source>
</evidence>
<feature type="domain" description="Transferrin-like" evidence="5">
    <location>
        <begin position="29"/>
        <end position="357"/>
    </location>
</feature>
<dbReference type="PANTHER" id="PTHR11485:SF54">
    <property type="entry name" value="TRANSFERRIN"/>
    <property type="match status" value="1"/>
</dbReference>
<dbReference type="OrthoDB" id="8170333at2759"/>
<dbReference type="CDD" id="cd17720">
    <property type="entry name" value="BRCT_Bard1_rpt2"/>
    <property type="match status" value="1"/>
</dbReference>
<gene>
    <name evidence="6" type="ORF">APLA_LOCUS1079</name>
</gene>
<feature type="repeat" description="ANK" evidence="1">
    <location>
        <begin position="846"/>
        <end position="878"/>
    </location>
</feature>
<dbReference type="EMBL" id="CADEBC010000088">
    <property type="protein sequence ID" value="CAB3222460.1"/>
    <property type="molecule type" value="Genomic_DNA"/>
</dbReference>
<dbReference type="InterPro" id="IPR001357">
    <property type="entry name" value="BRCT_dom"/>
</dbReference>
<sequence length="1144" mass="128167">MSARAVLVLFFYLQNVLAQGTGSGTDGNLRLCVIEGRGTYKRAAMYCPVLDSEKSGVECVLGTDRLDCLRRISKGTVDFGVFSPEDLIAAQWANIDVLVTNELRLRDRPFARNIVAVVNKRILPEGSTTLHAVLQNSTLCHPGESMDELRPLSETLSGYLETLVLERSCDPTLSNTENKLKSLAGFYGKACKAGPWVPDKERDAELKRAFPSLCAACKFRACSKADPYYGDTGALNCLLEGAGDVTWGEAADVATYLKGHQNFVYLCRDGTWKGMDEEPCVWLKRPWNVIVAKRKASEAVSQLTKSLTNSTFTVDVHWRGALLALLESSRGLSEPLQPTTTAFDYLAKAEGFREAYSQTGCDPPRHINFCTTSILERYKCEWLSEGGAVYGIVPSLQCVLKNNTEECLRSVAYGESDAAVGDSDHLITAPSLSLQPLLHEITQIVQKTNTVLAYVKKDAKITKMSDLRGKRAAFPRYDGASWHSVLRYITKHEKISCKDYVDNYFKEICAPGLEGKNCYEAGEREALKSLIENKSDVAFVSMNTYHAYEESKSMKNIVPVCPEDNKQFCFISWSNLGHIFTAKNLTDVRKHEIVNVFMKLDQIFGKNPPFHSPMFSMYGNHLKMSAANLKNFLNALDTVKKDFICGVCEKTCKEPVVLKKCFHWICAEHKNLKQCPNCHIPLDDAETFVDDKIARCIESTTELDLIFEKLRPKELIKASTKSTKKTDEVTNKRAKPIEKPIKNSGKKPLSDKTNSRPELSETLNSNVSSIVKSNEKRNTKGETALHLACRLGKIDQIKELLAAGANTNTKDNAGWTPLHEVVQNGQLDLVQLLLQYNTLINVPGQGNETPLHEAVRYKHVEIAEVLVKHGADINIRNCKGETPYQLASSEMKNILLAAAENVLQTQGVNVSSLAALYEGLAFDDIHIYCVSQYRTVHNKVKTIAKHHNNVFIEAKLTKKVTHMVVDSDKDVCESSLDVLQGIVTSIWIISSEWITNSTEDKLEPFNAYEITGVGAKFNKGPKNSRYNKYKQLPGIFNGCHFYLHNFNTKYEVSKSLVLNKTILTKLITDAGGIVLRRVPNPELIPESEKLVPYHAKKDSKLYNCSHYIIFKDMYEPMYNMQHLKALPIGWLIECIEKYELCEPW</sequence>
<dbReference type="GO" id="GO:0006826">
    <property type="term" value="P:iron ion transport"/>
    <property type="evidence" value="ECO:0007669"/>
    <property type="project" value="TreeGrafter"/>
</dbReference>
<dbReference type="SUPFAM" id="SSF53850">
    <property type="entry name" value="Periplasmic binding protein-like II"/>
    <property type="match status" value="2"/>
</dbReference>
<feature type="compositionally biased region" description="Basic and acidic residues" evidence="2">
    <location>
        <begin position="748"/>
        <end position="759"/>
    </location>
</feature>
<dbReference type="GO" id="GO:0005615">
    <property type="term" value="C:extracellular space"/>
    <property type="evidence" value="ECO:0007669"/>
    <property type="project" value="TreeGrafter"/>
</dbReference>
<evidence type="ECO:0000313" key="6">
    <source>
        <dbReference type="EMBL" id="CAB3222460.1"/>
    </source>
</evidence>
<dbReference type="SMART" id="SM00292">
    <property type="entry name" value="BRCT"/>
    <property type="match status" value="2"/>
</dbReference>
<dbReference type="PROSITE" id="PS50297">
    <property type="entry name" value="ANK_REP_REGION"/>
    <property type="match status" value="3"/>
</dbReference>
<evidence type="ECO:0000256" key="3">
    <source>
        <dbReference type="SAM" id="SignalP"/>
    </source>
</evidence>
<dbReference type="PRINTS" id="PR00422">
    <property type="entry name" value="TRANSFERRIN"/>
</dbReference>
<dbReference type="PANTHER" id="PTHR11485">
    <property type="entry name" value="TRANSFERRIN"/>
    <property type="match status" value="1"/>
</dbReference>
<dbReference type="PROSITE" id="PS50088">
    <property type="entry name" value="ANK_REPEAT"/>
    <property type="match status" value="3"/>
</dbReference>
<feature type="domain" description="BRCT" evidence="4">
    <location>
        <begin position="912"/>
        <end position="1001"/>
    </location>
</feature>
<keyword evidence="7" id="KW-1185">Reference proteome</keyword>
<dbReference type="SUPFAM" id="SSF52113">
    <property type="entry name" value="BRCT domain"/>
    <property type="match status" value="2"/>
</dbReference>
<proteinExistence type="predicted"/>
<dbReference type="Gene3D" id="3.40.190.10">
    <property type="entry name" value="Periplasmic binding protein-like II"/>
    <property type="match status" value="3"/>
</dbReference>
<evidence type="ECO:0000256" key="2">
    <source>
        <dbReference type="SAM" id="MobiDB-lite"/>
    </source>
</evidence>
<dbReference type="SMART" id="SM00248">
    <property type="entry name" value="ANK"/>
    <property type="match status" value="3"/>
</dbReference>
<dbReference type="Gene3D" id="3.40.50.10190">
    <property type="entry name" value="BRCT domain"/>
    <property type="match status" value="2"/>
</dbReference>
<feature type="repeat" description="ANK" evidence="1">
    <location>
        <begin position="813"/>
        <end position="845"/>
    </location>
</feature>
<name>A0A8S0YRR9_ARCPL</name>
<dbReference type="Gene3D" id="3.30.40.10">
    <property type="entry name" value="Zinc/RING finger domain, C3HC4 (zinc finger)"/>
    <property type="match status" value="1"/>
</dbReference>
<dbReference type="PROSITE" id="PS51408">
    <property type="entry name" value="TRANSFERRIN_LIKE_4"/>
    <property type="match status" value="2"/>
</dbReference>
<dbReference type="CDD" id="cd13529">
    <property type="entry name" value="PBP2_transferrin"/>
    <property type="match status" value="1"/>
</dbReference>
<dbReference type="GO" id="GO:0055037">
    <property type="term" value="C:recycling endosome"/>
    <property type="evidence" value="ECO:0007669"/>
    <property type="project" value="TreeGrafter"/>
</dbReference>
<feature type="region of interest" description="Disordered" evidence="2">
    <location>
        <begin position="719"/>
        <end position="767"/>
    </location>
</feature>
<dbReference type="Pfam" id="PF00023">
    <property type="entry name" value="Ank"/>
    <property type="match status" value="1"/>
</dbReference>
<dbReference type="AlphaFoldDB" id="A0A8S0YRR9"/>
<feature type="domain" description="BRCT" evidence="4">
    <location>
        <begin position="1031"/>
        <end position="1144"/>
    </location>
</feature>
<feature type="chain" id="PRO_5035893462" evidence="3">
    <location>
        <begin position="19"/>
        <end position="1144"/>
    </location>
</feature>
<dbReference type="GO" id="GO:0005769">
    <property type="term" value="C:early endosome"/>
    <property type="evidence" value="ECO:0007669"/>
    <property type="project" value="TreeGrafter"/>
</dbReference>
<dbReference type="InterPro" id="IPR013083">
    <property type="entry name" value="Znf_RING/FYVE/PHD"/>
</dbReference>
<dbReference type="GO" id="GO:0005886">
    <property type="term" value="C:plasma membrane"/>
    <property type="evidence" value="ECO:0007669"/>
    <property type="project" value="TreeGrafter"/>
</dbReference>
<dbReference type="Pfam" id="PF12796">
    <property type="entry name" value="Ank_2"/>
    <property type="match status" value="1"/>
</dbReference>
<dbReference type="InterPro" id="IPR002110">
    <property type="entry name" value="Ankyrin_rpt"/>
</dbReference>
<dbReference type="Pfam" id="PF00405">
    <property type="entry name" value="Transferrin"/>
    <property type="match status" value="2"/>
</dbReference>
<protein>
    <submittedName>
        <fullName evidence="6">Uncharacterized protein</fullName>
    </submittedName>
</protein>
<dbReference type="PRINTS" id="PR01415">
    <property type="entry name" value="ANKYRIN"/>
</dbReference>
<dbReference type="PROSITE" id="PS50172">
    <property type="entry name" value="BRCT"/>
    <property type="match status" value="2"/>
</dbReference>
<reference evidence="6 7" key="1">
    <citation type="submission" date="2020-04" db="EMBL/GenBank/DDBJ databases">
        <authorList>
            <person name="Wallbank WR R."/>
            <person name="Pardo Diaz C."/>
            <person name="Kozak K."/>
            <person name="Martin S."/>
            <person name="Jiggins C."/>
            <person name="Moest M."/>
            <person name="Warren A I."/>
            <person name="Byers J.R.P. K."/>
            <person name="Montejo-Kovacevich G."/>
            <person name="Yen C E."/>
        </authorList>
    </citation>
    <scope>NUCLEOTIDE SEQUENCE [LARGE SCALE GENOMIC DNA]</scope>
</reference>
<evidence type="ECO:0000259" key="5">
    <source>
        <dbReference type="PROSITE" id="PS51408"/>
    </source>
</evidence>
<dbReference type="Gene3D" id="1.25.40.20">
    <property type="entry name" value="Ankyrin repeat-containing domain"/>
    <property type="match status" value="1"/>
</dbReference>
<dbReference type="InterPro" id="IPR036420">
    <property type="entry name" value="BRCT_dom_sf"/>
</dbReference>
<comment type="caution">
    <text evidence="6">The sequence shown here is derived from an EMBL/GenBank/DDBJ whole genome shotgun (WGS) entry which is preliminary data.</text>
</comment>
<organism evidence="6 7">
    <name type="scientific">Arctia plantaginis</name>
    <name type="common">Wood tiger moth</name>
    <name type="synonym">Phalaena plantaginis</name>
    <dbReference type="NCBI Taxonomy" id="874455"/>
    <lineage>
        <taxon>Eukaryota</taxon>
        <taxon>Metazoa</taxon>
        <taxon>Ecdysozoa</taxon>
        <taxon>Arthropoda</taxon>
        <taxon>Hexapoda</taxon>
        <taxon>Insecta</taxon>
        <taxon>Pterygota</taxon>
        <taxon>Neoptera</taxon>
        <taxon>Endopterygota</taxon>
        <taxon>Lepidoptera</taxon>
        <taxon>Glossata</taxon>
        <taxon>Ditrysia</taxon>
        <taxon>Noctuoidea</taxon>
        <taxon>Erebidae</taxon>
        <taxon>Arctiinae</taxon>
        <taxon>Arctia</taxon>
    </lineage>
</organism>
<dbReference type="SMART" id="SM00094">
    <property type="entry name" value="TR_FER"/>
    <property type="match status" value="1"/>
</dbReference>
<evidence type="ECO:0000256" key="1">
    <source>
        <dbReference type="PROSITE-ProRule" id="PRU00023"/>
    </source>
</evidence>
<feature type="repeat" description="ANK" evidence="1">
    <location>
        <begin position="780"/>
        <end position="812"/>
    </location>
</feature>
<feature type="compositionally biased region" description="Basic and acidic residues" evidence="2">
    <location>
        <begin position="724"/>
        <end position="741"/>
    </location>
</feature>
<keyword evidence="1" id="KW-0040">ANK repeat</keyword>